<dbReference type="REBASE" id="128642">
    <property type="entry name" value="M.Lho17492ORF1857P"/>
</dbReference>
<dbReference type="eggNOG" id="COG4725">
    <property type="taxonomic scope" value="Bacteria"/>
</dbReference>
<accession>A0A017HB95</accession>
<dbReference type="EMBL" id="APGJ01000006">
    <property type="protein sequence ID" value="EYD71787.1"/>
    <property type="molecule type" value="Genomic_DNA"/>
</dbReference>
<dbReference type="GO" id="GO:0008168">
    <property type="term" value="F:methyltransferase activity"/>
    <property type="evidence" value="ECO:0007669"/>
    <property type="project" value="UniProtKB-KW"/>
</dbReference>
<evidence type="ECO:0000313" key="2">
    <source>
        <dbReference type="EMBL" id="EYD71787.1"/>
    </source>
</evidence>
<evidence type="ECO:0000256" key="1">
    <source>
        <dbReference type="PROSITE-ProRule" id="PRU00489"/>
    </source>
</evidence>
<dbReference type="RefSeq" id="WP_017928661.1">
    <property type="nucleotide sequence ID" value="NZ_KB822998.1"/>
</dbReference>
<keyword evidence="2" id="KW-0808">Transferase</keyword>
<gene>
    <name evidence="2" type="ORF">Lokhon_01857</name>
</gene>
<dbReference type="OrthoDB" id="9800596at2"/>
<dbReference type="InterPro" id="IPR007757">
    <property type="entry name" value="MT-A70-like"/>
</dbReference>
<dbReference type="InterPro" id="IPR002052">
    <property type="entry name" value="DNA_methylase_N6_adenine_CS"/>
</dbReference>
<keyword evidence="3" id="KW-1185">Reference proteome</keyword>
<dbReference type="InterPro" id="IPR029063">
    <property type="entry name" value="SAM-dependent_MTases_sf"/>
</dbReference>
<dbReference type="GO" id="GO:0032259">
    <property type="term" value="P:methylation"/>
    <property type="evidence" value="ECO:0007669"/>
    <property type="project" value="UniProtKB-KW"/>
</dbReference>
<comment type="similarity">
    <text evidence="1">Belongs to the MT-A70-like family.</text>
</comment>
<evidence type="ECO:0000313" key="3">
    <source>
        <dbReference type="Proteomes" id="UP000025047"/>
    </source>
</evidence>
<name>A0A017HB95_9RHOB</name>
<proteinExistence type="inferred from homology"/>
<dbReference type="PROSITE" id="PS00092">
    <property type="entry name" value="N6_MTASE"/>
    <property type="match status" value="1"/>
</dbReference>
<organism evidence="2 3">
    <name type="scientific">Limimaricola hongkongensis DSM 17492</name>
    <dbReference type="NCBI Taxonomy" id="1122180"/>
    <lineage>
        <taxon>Bacteria</taxon>
        <taxon>Pseudomonadati</taxon>
        <taxon>Pseudomonadota</taxon>
        <taxon>Alphaproteobacteria</taxon>
        <taxon>Rhodobacterales</taxon>
        <taxon>Paracoccaceae</taxon>
        <taxon>Limimaricola</taxon>
    </lineage>
</organism>
<reference evidence="2 3" key="1">
    <citation type="submission" date="2013-03" db="EMBL/GenBank/DDBJ databases">
        <authorList>
            <person name="Fiebig A."/>
            <person name="Goeker M."/>
            <person name="Klenk H.-P.P."/>
        </authorList>
    </citation>
    <scope>NUCLEOTIDE SEQUENCE [LARGE SCALE GENOMIC DNA]</scope>
    <source>
        <strain evidence="2 3">DSM 17492</strain>
    </source>
</reference>
<dbReference type="STRING" id="1122180.Lokhon_01857"/>
<protein>
    <submittedName>
        <fullName evidence="2">Adenine-specific DNA methyltransferase</fullName>
    </submittedName>
</protein>
<dbReference type="Proteomes" id="UP000025047">
    <property type="component" value="Unassembled WGS sequence"/>
</dbReference>
<dbReference type="GO" id="GO:0003676">
    <property type="term" value="F:nucleic acid binding"/>
    <property type="evidence" value="ECO:0007669"/>
    <property type="project" value="InterPro"/>
</dbReference>
<dbReference type="PROSITE" id="PS51143">
    <property type="entry name" value="MT_A70"/>
    <property type="match status" value="1"/>
</dbReference>
<dbReference type="HOGENOM" id="CLU_018702_2_1_5"/>
<dbReference type="Pfam" id="PF05063">
    <property type="entry name" value="MT-A70"/>
    <property type="match status" value="1"/>
</dbReference>
<keyword evidence="2" id="KW-0489">Methyltransferase</keyword>
<sequence length="173" mass="19827">MGPFDIILADPPWRFASNSEAKPGRNPRRHYPCMRDEEICALPVARWAAPAALLLMWTTSPMLDRSMAIPRAWGFRYVSSLVWTKDRIGTGYWARNRHELVLICKRGRFDCPRPAPFADSVISGQQREHSRKPDALHAQIDAAWPEARKLELFARQERPGWTAWGNDTARFAA</sequence>
<dbReference type="PANTHER" id="PTHR12829">
    <property type="entry name" value="N6-ADENOSINE-METHYLTRANSFERASE"/>
    <property type="match status" value="1"/>
</dbReference>
<dbReference type="SUPFAM" id="SSF53335">
    <property type="entry name" value="S-adenosyl-L-methionine-dependent methyltransferases"/>
    <property type="match status" value="1"/>
</dbReference>
<dbReference type="AlphaFoldDB" id="A0A017HB95"/>
<comment type="caution">
    <text evidence="2">The sequence shown here is derived from an EMBL/GenBank/DDBJ whole genome shotgun (WGS) entry which is preliminary data.</text>
</comment>
<dbReference type="PANTHER" id="PTHR12829:SF4">
    <property type="entry name" value="N(6)-ADENINE-SPECIFIC METHYLTRANSFERASE METTL4"/>
    <property type="match status" value="1"/>
</dbReference>
<dbReference type="PATRIC" id="fig|1122180.6.peg.1839"/>